<proteinExistence type="predicted"/>
<accession>C3UMW7</accession>
<sequence>MITESQHVAAVHRLACARQQHPQLRAAEANARVVLAAAIMAMDEACDTGPAVAEQAAVEQARHAYAVALADLIRGESNSCI</sequence>
<evidence type="ECO:0000313" key="1">
    <source>
        <dbReference type="EMBL" id="ACO88858.1"/>
    </source>
</evidence>
<reference evidence="1" key="2">
    <citation type="journal article" date="2009" name="Appl. Environ. Microbiol.">
        <title>Lateral transfer of genes for hexahydro-1,3,5-trinitro-1,3,5-triazine (RDX) degradation.</title>
        <authorList>
            <person name="Andeer P.F."/>
            <person name="Stahl D.A."/>
            <person name="Bruce N.C."/>
            <person name="Strand S.E."/>
        </authorList>
    </citation>
    <scope>NUCLEOTIDE SEQUENCE</scope>
    <source>
        <strain evidence="1">MA1</strain>
        <plasmid evidence="1">pMA1</plasmid>
    </source>
</reference>
<organism evidence="1">
    <name type="scientific">Microbacterium sp. MA1</name>
    <dbReference type="NCBI Taxonomy" id="614068"/>
    <lineage>
        <taxon>Bacteria</taxon>
        <taxon>Bacillati</taxon>
        <taxon>Actinomycetota</taxon>
        <taxon>Actinomycetes</taxon>
        <taxon>Micrococcales</taxon>
        <taxon>Microbacteriaceae</taxon>
        <taxon>Microbacterium</taxon>
    </lineage>
</organism>
<dbReference type="AlphaFoldDB" id="C3UMW7"/>
<geneLocation type="plasmid" evidence="1">
    <name>pMA1</name>
</geneLocation>
<keyword evidence="1" id="KW-0614">Plasmid</keyword>
<protein>
    <submittedName>
        <fullName evidence="1">Uncharacterized protein</fullName>
    </submittedName>
</protein>
<name>C3UMW7_9MICO</name>
<dbReference type="EMBL" id="FJ577793">
    <property type="protein sequence ID" value="ACO88858.1"/>
    <property type="molecule type" value="Genomic_DNA"/>
</dbReference>
<reference evidence="1" key="1">
    <citation type="submission" date="2008-12" db="EMBL/GenBank/DDBJ databases">
        <authorList>
            <person name="Andeer P."/>
            <person name="Stahl D.A."/>
            <person name="Bruce N.C."/>
            <person name="Strand S.E."/>
        </authorList>
    </citation>
    <scope>NUCLEOTIDE SEQUENCE</scope>
    <source>
        <strain evidence="1">MA1</strain>
        <plasmid evidence="1">pMA1</plasmid>
    </source>
</reference>